<evidence type="ECO:0000256" key="7">
    <source>
        <dbReference type="ARBA" id="ARBA00023125"/>
    </source>
</evidence>
<evidence type="ECO:0000313" key="10">
    <source>
        <dbReference type="EMBL" id="BFH74700.1"/>
    </source>
</evidence>
<dbReference type="Pfam" id="PF01867">
    <property type="entry name" value="Cas_Cas1"/>
    <property type="match status" value="1"/>
</dbReference>
<dbReference type="CDD" id="cd09634">
    <property type="entry name" value="Cas1_I-II-III"/>
    <property type="match status" value="1"/>
</dbReference>
<dbReference type="InterPro" id="IPR042206">
    <property type="entry name" value="CRISPR-assoc_Cas1_C"/>
</dbReference>
<dbReference type="GO" id="GO:0003677">
    <property type="term" value="F:DNA binding"/>
    <property type="evidence" value="ECO:0007669"/>
    <property type="project" value="UniProtKB-KW"/>
</dbReference>
<keyword evidence="1 9" id="KW-0540">Nuclease</keyword>
<dbReference type="EC" id="3.1.-.-" evidence="9"/>
<feature type="binding site" evidence="9">
    <location>
        <position position="220"/>
    </location>
    <ligand>
        <name>Mn(2+)</name>
        <dbReference type="ChEBI" id="CHEBI:29035"/>
    </ligand>
</feature>
<dbReference type="EMBL" id="AP031322">
    <property type="protein sequence ID" value="BFH74700.1"/>
    <property type="molecule type" value="Genomic_DNA"/>
</dbReference>
<proteinExistence type="inferred from homology"/>
<keyword evidence="8 9" id="KW-0464">Manganese</keyword>
<comment type="subunit">
    <text evidence="9">Homodimer, forms a heterotetramer with a Cas2 homodimer.</text>
</comment>
<evidence type="ECO:0000256" key="2">
    <source>
        <dbReference type="ARBA" id="ARBA00022723"/>
    </source>
</evidence>
<accession>A0AAT9GUT6</accession>
<dbReference type="AlphaFoldDB" id="A0AAT9GUT6"/>
<dbReference type="PANTHER" id="PTHR34353:SF2">
    <property type="entry name" value="CRISPR-ASSOCIATED ENDONUCLEASE CAS1 1"/>
    <property type="match status" value="1"/>
</dbReference>
<comment type="cofactor">
    <cofactor evidence="9">
        <name>Mg(2+)</name>
        <dbReference type="ChEBI" id="CHEBI:18420"/>
    </cofactor>
    <cofactor evidence="9">
        <name>Mn(2+)</name>
        <dbReference type="ChEBI" id="CHEBI:29035"/>
    </cofactor>
</comment>
<dbReference type="GO" id="GO:0016787">
    <property type="term" value="F:hydrolase activity"/>
    <property type="evidence" value="ECO:0007669"/>
    <property type="project" value="UniProtKB-KW"/>
</dbReference>
<organism evidence="10">
    <name type="scientific">Sulfurisphaera javensis</name>
    <dbReference type="NCBI Taxonomy" id="2049879"/>
    <lineage>
        <taxon>Archaea</taxon>
        <taxon>Thermoproteota</taxon>
        <taxon>Thermoprotei</taxon>
        <taxon>Sulfolobales</taxon>
        <taxon>Sulfolobaceae</taxon>
        <taxon>Sulfurisphaera</taxon>
    </lineage>
</organism>
<evidence type="ECO:0000256" key="3">
    <source>
        <dbReference type="ARBA" id="ARBA00022759"/>
    </source>
</evidence>
<dbReference type="RefSeq" id="WP_369610185.1">
    <property type="nucleotide sequence ID" value="NZ_AP031322.1"/>
</dbReference>
<dbReference type="Gene3D" id="1.20.120.920">
    <property type="entry name" value="CRISPR-associated endonuclease Cas1, C-terminal domain"/>
    <property type="match status" value="1"/>
</dbReference>
<feature type="binding site" evidence="9">
    <location>
        <position position="205"/>
    </location>
    <ligand>
        <name>Mn(2+)</name>
        <dbReference type="ChEBI" id="CHEBI:29035"/>
    </ligand>
</feature>
<keyword evidence="3 9" id="KW-0255">Endonuclease</keyword>
<dbReference type="HAMAP" id="MF_01470">
    <property type="entry name" value="Cas1"/>
    <property type="match status" value="1"/>
</dbReference>
<protein>
    <recommendedName>
        <fullName evidence="9">CRISPR-associated endonuclease Cas1</fullName>
        <ecNumber evidence="9">3.1.-.-</ecNumber>
    </recommendedName>
</protein>
<dbReference type="GO" id="GO:0043571">
    <property type="term" value="P:maintenance of CRISPR repeat elements"/>
    <property type="evidence" value="ECO:0007669"/>
    <property type="project" value="UniProtKB-UniRule"/>
</dbReference>
<dbReference type="InterPro" id="IPR050646">
    <property type="entry name" value="Cas1"/>
</dbReference>
<evidence type="ECO:0000256" key="8">
    <source>
        <dbReference type="ARBA" id="ARBA00023211"/>
    </source>
</evidence>
<dbReference type="Gene3D" id="3.100.10.20">
    <property type="entry name" value="CRISPR-associated endonuclease Cas1, N-terminal domain"/>
    <property type="match status" value="1"/>
</dbReference>
<evidence type="ECO:0000256" key="6">
    <source>
        <dbReference type="ARBA" id="ARBA00023118"/>
    </source>
</evidence>
<keyword evidence="5 9" id="KW-0460">Magnesium</keyword>
<dbReference type="GeneID" id="92355599"/>
<evidence type="ECO:0000256" key="4">
    <source>
        <dbReference type="ARBA" id="ARBA00022801"/>
    </source>
</evidence>
<dbReference type="GO" id="GO:0051607">
    <property type="term" value="P:defense response to virus"/>
    <property type="evidence" value="ECO:0007669"/>
    <property type="project" value="UniProtKB-UniRule"/>
</dbReference>
<comment type="function">
    <text evidence="9">CRISPR (clustered regularly interspaced short palindromic repeat), is an adaptive immune system that provides protection against mobile genetic elements (viruses, transposable elements and conjugative plasmids). CRISPR clusters contain spacers, sequences complementary to antecedent mobile elements, and target invading nucleic acids. CRISPR clusters are transcribed and processed into CRISPR RNA (crRNA). Acts as a dsDNA endonuclease. Involved in the integration of spacer DNA into the CRISPR cassette.</text>
</comment>
<comment type="similarity">
    <text evidence="9">Belongs to the CRISPR-associated endonuclease Cas1 family.</text>
</comment>
<dbReference type="NCBIfam" id="TIGR00287">
    <property type="entry name" value="cas1"/>
    <property type="match status" value="1"/>
</dbReference>
<evidence type="ECO:0000256" key="1">
    <source>
        <dbReference type="ARBA" id="ARBA00022722"/>
    </source>
</evidence>
<evidence type="ECO:0000256" key="5">
    <source>
        <dbReference type="ARBA" id="ARBA00022842"/>
    </source>
</evidence>
<dbReference type="InterPro" id="IPR002729">
    <property type="entry name" value="CRISPR-assoc_Cas1"/>
</dbReference>
<keyword evidence="2 9" id="KW-0479">Metal-binding</keyword>
<keyword evidence="6 9" id="KW-0051">Antiviral defense</keyword>
<feature type="binding site" evidence="9">
    <location>
        <position position="141"/>
    </location>
    <ligand>
        <name>Mn(2+)</name>
        <dbReference type="ChEBI" id="CHEBI:29035"/>
    </ligand>
</feature>
<reference evidence="10" key="1">
    <citation type="submission" date="2024-03" db="EMBL/GenBank/DDBJ databases">
        <title>Complete genome sequence of Sulfurisphaera javensis strain KD-1.</title>
        <authorList>
            <person name="Sakai H."/>
            <person name="Nur N."/>
            <person name="Suwanto A."/>
            <person name="Kurosawa N."/>
        </authorList>
    </citation>
    <scope>NUCLEOTIDE SEQUENCE</scope>
    <source>
        <strain evidence="10">KD-1</strain>
    </source>
</reference>
<keyword evidence="7 9" id="KW-0238">DNA-binding</keyword>
<gene>
    <name evidence="10" type="primary">cas1_1</name>
    <name evidence="9" type="synonym">cas1</name>
    <name evidence="10" type="ORF">SJAV_26440</name>
</gene>
<dbReference type="KEGG" id="sjv:SJAV_26440"/>
<keyword evidence="4 9" id="KW-0378">Hydrolase</keyword>
<dbReference type="InterPro" id="IPR042211">
    <property type="entry name" value="CRISPR-assoc_Cas1_N"/>
</dbReference>
<dbReference type="PANTHER" id="PTHR34353">
    <property type="entry name" value="CRISPR-ASSOCIATED ENDONUCLEASE CAS1 1"/>
    <property type="match status" value="1"/>
</dbReference>
<sequence length="306" mass="35396">MKTLIISDHGSFLTVKNKIFVLKKDKKKIAEISPSEVDEILITASILVSTQAIRLAISHGIDIIFLDIRDSPWGIILPSIATQTVKTRKRQYEAVINNETKYGEEIIRSKIYNQAVHLKYWARKGIRTDYNSLLTKYYNEEPTAARVYWGNLALILPKDINFQGRDVDSIDQFNLALNYSYAILYNRVMKYLFIAGLDVYLGFIHKDRSGNESLVFDFSEMFKPYVDFILVRAFREGFRLKVKEGLIDRDSRSELAKIIVKGLEEKVKEEDDHNPKSVNQAIRAHAVKFASSIREKRDYKGFRLVM</sequence>
<dbReference type="GO" id="GO:0004519">
    <property type="term" value="F:endonuclease activity"/>
    <property type="evidence" value="ECO:0007669"/>
    <property type="project" value="UniProtKB-UniRule"/>
</dbReference>
<evidence type="ECO:0000256" key="9">
    <source>
        <dbReference type="HAMAP-Rule" id="MF_01470"/>
    </source>
</evidence>
<name>A0AAT9GUT6_9CREN</name>
<dbReference type="GO" id="GO:0046872">
    <property type="term" value="F:metal ion binding"/>
    <property type="evidence" value="ECO:0007669"/>
    <property type="project" value="UniProtKB-UniRule"/>
</dbReference>